<keyword evidence="4" id="KW-0963">Cytoplasm</keyword>
<dbReference type="InterPro" id="IPR004573">
    <property type="entry name" value="rRNA_ssu_MeTfrase_B"/>
</dbReference>
<dbReference type="GO" id="GO:0003723">
    <property type="term" value="F:RNA binding"/>
    <property type="evidence" value="ECO:0007669"/>
    <property type="project" value="UniProtKB-UniRule"/>
</dbReference>
<dbReference type="InterPro" id="IPR029063">
    <property type="entry name" value="SAM-dependent_MTases_sf"/>
</dbReference>
<evidence type="ECO:0000313" key="16">
    <source>
        <dbReference type="Proteomes" id="UP000628736"/>
    </source>
</evidence>
<dbReference type="InterPro" id="IPR006027">
    <property type="entry name" value="NusB_RsmB_TIM44"/>
</dbReference>
<comment type="similarity">
    <text evidence="13">Belongs to the class I-like SAM-binding methyltransferase superfamily. RsmB/NOP family.</text>
</comment>
<evidence type="ECO:0000256" key="9">
    <source>
        <dbReference type="ARBA" id="ARBA00022884"/>
    </source>
</evidence>
<dbReference type="GO" id="GO:0005737">
    <property type="term" value="C:cytoplasm"/>
    <property type="evidence" value="ECO:0007669"/>
    <property type="project" value="UniProtKB-SubCell"/>
</dbReference>
<keyword evidence="7 13" id="KW-0808">Transferase</keyword>
<organism evidence="15 16">
    <name type="scientific">Flintibacter hominis</name>
    <dbReference type="NCBI Taxonomy" id="2763048"/>
    <lineage>
        <taxon>Bacteria</taxon>
        <taxon>Bacillati</taxon>
        <taxon>Bacillota</taxon>
        <taxon>Clostridia</taxon>
        <taxon>Eubacteriales</taxon>
        <taxon>Flintibacter</taxon>
    </lineage>
</organism>
<accession>A0A8J6J195</accession>
<dbReference type="PANTHER" id="PTHR22807:SF53">
    <property type="entry name" value="RIBOSOMAL RNA SMALL SUBUNIT METHYLTRANSFERASE B-RELATED"/>
    <property type="match status" value="1"/>
</dbReference>
<gene>
    <name evidence="15" type="primary">rsmB</name>
    <name evidence="15" type="ORF">H8S11_05975</name>
</gene>
<keyword evidence="16" id="KW-1185">Reference proteome</keyword>
<evidence type="ECO:0000256" key="7">
    <source>
        <dbReference type="ARBA" id="ARBA00022679"/>
    </source>
</evidence>
<comment type="caution">
    <text evidence="15">The sequence shown here is derived from an EMBL/GenBank/DDBJ whole genome shotgun (WGS) entry which is preliminary data.</text>
</comment>
<feature type="binding site" evidence="13">
    <location>
        <position position="311"/>
    </location>
    <ligand>
        <name>S-adenosyl-L-methionine</name>
        <dbReference type="ChEBI" id="CHEBI:59789"/>
    </ligand>
</feature>
<evidence type="ECO:0000256" key="3">
    <source>
        <dbReference type="ARBA" id="ARBA00012140"/>
    </source>
</evidence>
<feature type="binding site" evidence="13">
    <location>
        <position position="329"/>
    </location>
    <ligand>
        <name>S-adenosyl-L-methionine</name>
        <dbReference type="ChEBI" id="CHEBI:59789"/>
    </ligand>
</feature>
<evidence type="ECO:0000259" key="14">
    <source>
        <dbReference type="PROSITE" id="PS51686"/>
    </source>
</evidence>
<evidence type="ECO:0000256" key="11">
    <source>
        <dbReference type="ARBA" id="ARBA00031088"/>
    </source>
</evidence>
<keyword evidence="6 13" id="KW-0489">Methyltransferase</keyword>
<proteinExistence type="inferred from homology"/>
<protein>
    <recommendedName>
        <fullName evidence="3">16S rRNA (cytosine(967)-C(5))-methyltransferase</fullName>
        <ecNumber evidence="3">2.1.1.176</ecNumber>
    </recommendedName>
    <alternativeName>
        <fullName evidence="10">16S rRNA m5C967 methyltransferase</fullName>
    </alternativeName>
    <alternativeName>
        <fullName evidence="11">rRNA (cytosine-C(5)-)-methyltransferase RsmB</fullName>
    </alternativeName>
</protein>
<dbReference type="InterPro" id="IPR001678">
    <property type="entry name" value="MeTrfase_RsmB-F_NOP2_dom"/>
</dbReference>
<keyword evidence="5" id="KW-0698">rRNA processing</keyword>
<evidence type="ECO:0000256" key="10">
    <source>
        <dbReference type="ARBA" id="ARBA00030399"/>
    </source>
</evidence>
<dbReference type="PROSITE" id="PS51686">
    <property type="entry name" value="SAM_MT_RSMB_NOP"/>
    <property type="match status" value="1"/>
</dbReference>
<dbReference type="EC" id="2.1.1.176" evidence="3"/>
<evidence type="ECO:0000256" key="12">
    <source>
        <dbReference type="ARBA" id="ARBA00047283"/>
    </source>
</evidence>
<evidence type="ECO:0000256" key="2">
    <source>
        <dbReference type="ARBA" id="ARBA00004496"/>
    </source>
</evidence>
<dbReference type="SUPFAM" id="SSF48013">
    <property type="entry name" value="NusB-like"/>
    <property type="match status" value="1"/>
</dbReference>
<dbReference type="Pfam" id="PF01189">
    <property type="entry name" value="Methyltr_RsmB-F"/>
    <property type="match status" value="1"/>
</dbReference>
<evidence type="ECO:0000256" key="8">
    <source>
        <dbReference type="ARBA" id="ARBA00022691"/>
    </source>
</evidence>
<dbReference type="NCBIfam" id="TIGR00563">
    <property type="entry name" value="rsmB"/>
    <property type="match status" value="1"/>
</dbReference>
<dbReference type="InterPro" id="IPR023267">
    <property type="entry name" value="RCMT"/>
</dbReference>
<feature type="binding site" evidence="13">
    <location>
        <begin position="260"/>
        <end position="266"/>
    </location>
    <ligand>
        <name>S-adenosyl-L-methionine</name>
        <dbReference type="ChEBI" id="CHEBI:59789"/>
    </ligand>
</feature>
<evidence type="ECO:0000256" key="4">
    <source>
        <dbReference type="ARBA" id="ARBA00022490"/>
    </source>
</evidence>
<dbReference type="PANTHER" id="PTHR22807">
    <property type="entry name" value="NOP2 YEAST -RELATED NOL1/NOP2/FMU SUN DOMAIN-CONTAINING"/>
    <property type="match status" value="1"/>
</dbReference>
<feature type="domain" description="SAM-dependent MTase RsmB/NOP-type" evidence="14">
    <location>
        <begin position="170"/>
        <end position="441"/>
    </location>
</feature>
<evidence type="ECO:0000256" key="6">
    <source>
        <dbReference type="ARBA" id="ARBA00022603"/>
    </source>
</evidence>
<dbReference type="EMBL" id="JACOPO010000003">
    <property type="protein sequence ID" value="MBC5722354.1"/>
    <property type="molecule type" value="Genomic_DNA"/>
</dbReference>
<name>A0A8J6J195_9FIRM</name>
<dbReference type="CDD" id="cd02440">
    <property type="entry name" value="AdoMet_MTases"/>
    <property type="match status" value="1"/>
</dbReference>
<evidence type="ECO:0000256" key="1">
    <source>
        <dbReference type="ARBA" id="ARBA00002724"/>
    </source>
</evidence>
<dbReference type="SUPFAM" id="SSF53335">
    <property type="entry name" value="S-adenosyl-L-methionine-dependent methyltransferases"/>
    <property type="match status" value="1"/>
</dbReference>
<comment type="catalytic activity">
    <reaction evidence="12">
        <text>cytidine(967) in 16S rRNA + S-adenosyl-L-methionine = 5-methylcytidine(967) in 16S rRNA + S-adenosyl-L-homocysteine + H(+)</text>
        <dbReference type="Rhea" id="RHEA:42748"/>
        <dbReference type="Rhea" id="RHEA-COMP:10219"/>
        <dbReference type="Rhea" id="RHEA-COMP:10220"/>
        <dbReference type="ChEBI" id="CHEBI:15378"/>
        <dbReference type="ChEBI" id="CHEBI:57856"/>
        <dbReference type="ChEBI" id="CHEBI:59789"/>
        <dbReference type="ChEBI" id="CHEBI:74483"/>
        <dbReference type="ChEBI" id="CHEBI:82748"/>
        <dbReference type="EC" id="2.1.1.176"/>
    </reaction>
</comment>
<dbReference type="Pfam" id="PF22458">
    <property type="entry name" value="RsmF-B_ferredox"/>
    <property type="match status" value="1"/>
</dbReference>
<dbReference type="AlphaFoldDB" id="A0A8J6J195"/>
<keyword evidence="8 13" id="KW-0949">S-adenosyl-L-methionine</keyword>
<dbReference type="InterPro" id="IPR035926">
    <property type="entry name" value="NusB-like_sf"/>
</dbReference>
<dbReference type="PRINTS" id="PR02008">
    <property type="entry name" value="RCMTFAMILY"/>
</dbReference>
<comment type="subcellular location">
    <subcellularLocation>
        <location evidence="2">Cytoplasm</location>
    </subcellularLocation>
</comment>
<dbReference type="GO" id="GO:0006355">
    <property type="term" value="P:regulation of DNA-templated transcription"/>
    <property type="evidence" value="ECO:0007669"/>
    <property type="project" value="InterPro"/>
</dbReference>
<dbReference type="NCBIfam" id="NF011494">
    <property type="entry name" value="PRK14902.1"/>
    <property type="match status" value="1"/>
</dbReference>
<evidence type="ECO:0000313" key="15">
    <source>
        <dbReference type="EMBL" id="MBC5722354.1"/>
    </source>
</evidence>
<comment type="function">
    <text evidence="1">Specifically methylates the cytosine at position 967 (m5C967) of 16S rRNA.</text>
</comment>
<dbReference type="InterPro" id="IPR049560">
    <property type="entry name" value="MeTrfase_RsmB-F_NOP2_cat"/>
</dbReference>
<feature type="binding site" evidence="13">
    <location>
        <position position="284"/>
    </location>
    <ligand>
        <name>S-adenosyl-L-methionine</name>
        <dbReference type="ChEBI" id="CHEBI:59789"/>
    </ligand>
</feature>
<dbReference type="InterPro" id="IPR054728">
    <property type="entry name" value="RsmB-like_ferredoxin"/>
</dbReference>
<evidence type="ECO:0000256" key="13">
    <source>
        <dbReference type="PROSITE-ProRule" id="PRU01023"/>
    </source>
</evidence>
<dbReference type="Pfam" id="PF01029">
    <property type="entry name" value="NusB"/>
    <property type="match status" value="1"/>
</dbReference>
<evidence type="ECO:0000256" key="5">
    <source>
        <dbReference type="ARBA" id="ARBA00022552"/>
    </source>
</evidence>
<dbReference type="GO" id="GO:0008649">
    <property type="term" value="F:rRNA methyltransferase activity"/>
    <property type="evidence" value="ECO:0007669"/>
    <property type="project" value="InterPro"/>
</dbReference>
<dbReference type="Gene3D" id="3.40.50.150">
    <property type="entry name" value="Vaccinia Virus protein VP39"/>
    <property type="match status" value="1"/>
</dbReference>
<feature type="active site" description="Nucleophile" evidence="13">
    <location>
        <position position="381"/>
    </location>
</feature>
<dbReference type="Gene3D" id="3.30.70.1170">
    <property type="entry name" value="Sun protein, domain 3"/>
    <property type="match status" value="1"/>
</dbReference>
<reference evidence="15" key="1">
    <citation type="submission" date="2020-08" db="EMBL/GenBank/DDBJ databases">
        <title>Genome public.</title>
        <authorList>
            <person name="Liu C."/>
            <person name="Sun Q."/>
        </authorList>
    </citation>
    <scope>NUCLEOTIDE SEQUENCE</scope>
    <source>
        <strain evidence="15">NSJ-23</strain>
    </source>
</reference>
<keyword evidence="9 13" id="KW-0694">RNA-binding</keyword>
<sequence length="445" mass="49019">MDAREVSLQALYACYKQGGWSDGVLKKQLAQHGADRRDAALATQLCFGVLQNQMLLDFYLSRFSNIPLKRMEEKVVQALRLGAYQLLFLDKIPQSAAVNSSVELAKRHCKNPRAAGMVNGILRALVRSLDDLPTVPQRDPTSYLSILYSHPEWMVKEFLLAIGTGETSKLLAANNSQPPMSVMVNTTKITAQELQDKLEEAGVEARLHLWLNDCLLLARTGNLEELDAFQKGLFYVQDPASRLAVLAAGPISGMRVLDCCAAPGGKSFAAAIAMENCGQVISCDLHPHKKKLIQAGADRLGLDIITPQTADGKVFHPEWERAFDLVLVDAPCSGLGVIRKKPDIRYKDPAPLEGLPEIQLAILSNAARYVRPGGTLLYSTCTLLRRENEEVIGTFLTRDSSFQKEPFVLPDPVGAAPEGMITLWPHRHDTDGFFICKLRKGEDSL</sequence>
<dbReference type="RefSeq" id="WP_186852520.1">
    <property type="nucleotide sequence ID" value="NZ_JACOPO010000003.1"/>
</dbReference>
<dbReference type="Gene3D" id="1.10.940.10">
    <property type="entry name" value="NusB-like"/>
    <property type="match status" value="1"/>
</dbReference>
<dbReference type="Proteomes" id="UP000628736">
    <property type="component" value="Unassembled WGS sequence"/>
</dbReference>